<reference evidence="2" key="1">
    <citation type="submission" date="2014-09" db="EMBL/GenBank/DDBJ databases">
        <authorList>
            <person name="Magalhaes I.L.F."/>
            <person name="Oliveira U."/>
            <person name="Santos F.R."/>
            <person name="Vidigal T.H.D.A."/>
            <person name="Brescovit A.D."/>
            <person name="Santos A.J."/>
        </authorList>
    </citation>
    <scope>NUCLEOTIDE SEQUENCE</scope>
    <source>
        <tissue evidence="2">Shoot tissue taken approximately 20 cm above the soil surface</tissue>
    </source>
</reference>
<evidence type="ECO:0000256" key="1">
    <source>
        <dbReference type="SAM" id="MobiDB-lite"/>
    </source>
</evidence>
<reference evidence="2" key="2">
    <citation type="journal article" date="2015" name="Data Brief">
        <title>Shoot transcriptome of the giant reed, Arundo donax.</title>
        <authorList>
            <person name="Barrero R.A."/>
            <person name="Guerrero F.D."/>
            <person name="Moolhuijzen P."/>
            <person name="Goolsby J.A."/>
            <person name="Tidwell J."/>
            <person name="Bellgard S.E."/>
            <person name="Bellgard M.I."/>
        </authorList>
    </citation>
    <scope>NUCLEOTIDE SEQUENCE</scope>
    <source>
        <tissue evidence="2">Shoot tissue taken approximately 20 cm above the soil surface</tissue>
    </source>
</reference>
<organism evidence="2">
    <name type="scientific">Arundo donax</name>
    <name type="common">Giant reed</name>
    <name type="synonym">Donax arundinaceus</name>
    <dbReference type="NCBI Taxonomy" id="35708"/>
    <lineage>
        <taxon>Eukaryota</taxon>
        <taxon>Viridiplantae</taxon>
        <taxon>Streptophyta</taxon>
        <taxon>Embryophyta</taxon>
        <taxon>Tracheophyta</taxon>
        <taxon>Spermatophyta</taxon>
        <taxon>Magnoliopsida</taxon>
        <taxon>Liliopsida</taxon>
        <taxon>Poales</taxon>
        <taxon>Poaceae</taxon>
        <taxon>PACMAD clade</taxon>
        <taxon>Arundinoideae</taxon>
        <taxon>Arundineae</taxon>
        <taxon>Arundo</taxon>
    </lineage>
</organism>
<feature type="compositionally biased region" description="Low complexity" evidence="1">
    <location>
        <begin position="79"/>
        <end position="95"/>
    </location>
</feature>
<evidence type="ECO:0000313" key="2">
    <source>
        <dbReference type="EMBL" id="JAD37488.1"/>
    </source>
</evidence>
<dbReference type="EMBL" id="GBRH01260407">
    <property type="protein sequence ID" value="JAD37488.1"/>
    <property type="molecule type" value="Transcribed_RNA"/>
</dbReference>
<accession>A0A0A8ZIF7</accession>
<dbReference type="AlphaFoldDB" id="A0A0A8ZIF7"/>
<sequence>MDINQNNKGTAPRRVQQHRPCRRQANDRSTPLRGEPNQSISLTGQAPTNGLIVTRATPPAEHAQRRGHALQHHAQSVVTMATTRTTARTQPNTTTGVPGTNARARHGQGQVTHRDIDGITRQHLGHGDTSCSTAGMSLLTGRPQTRDGGHRATGHTTAKRCTSSVTGHTASRSRRQGRAGGARRGDRRRGEWIEVEREMGSSPV</sequence>
<feature type="compositionally biased region" description="Polar residues" evidence="1">
    <location>
        <begin position="154"/>
        <end position="169"/>
    </location>
</feature>
<feature type="compositionally biased region" description="Polar residues" evidence="1">
    <location>
        <begin position="36"/>
        <end position="48"/>
    </location>
</feature>
<protein>
    <submittedName>
        <fullName evidence="2">Uncharacterized protein</fullName>
    </submittedName>
</protein>
<feature type="region of interest" description="Disordered" evidence="1">
    <location>
        <begin position="142"/>
        <end position="204"/>
    </location>
</feature>
<feature type="region of interest" description="Disordered" evidence="1">
    <location>
        <begin position="1"/>
        <end position="111"/>
    </location>
</feature>
<proteinExistence type="predicted"/>
<feature type="compositionally biased region" description="Basic and acidic residues" evidence="1">
    <location>
        <begin position="188"/>
        <end position="204"/>
    </location>
</feature>
<name>A0A0A8ZIF7_ARUDO</name>